<evidence type="ECO:0000313" key="4">
    <source>
        <dbReference type="EMBL" id="OLY81426.1"/>
    </source>
</evidence>
<dbReference type="Proteomes" id="UP000187455">
    <property type="component" value="Unassembled WGS sequence"/>
</dbReference>
<protein>
    <submittedName>
        <fullName evidence="4">Mitochondrial Rho GTPase 2</fullName>
    </submittedName>
</protein>
<dbReference type="GO" id="GO:0098797">
    <property type="term" value="C:plasma membrane protein complex"/>
    <property type="evidence" value="ECO:0007669"/>
    <property type="project" value="TreeGrafter"/>
</dbReference>
<gene>
    <name evidence="4" type="ORF">AYI68_g4468</name>
</gene>
<dbReference type="GO" id="GO:0060170">
    <property type="term" value="C:ciliary membrane"/>
    <property type="evidence" value="ECO:0007669"/>
    <property type="project" value="TreeGrafter"/>
</dbReference>
<dbReference type="STRING" id="133383.A0A1R0GX01"/>
<dbReference type="PROSITE" id="PS50222">
    <property type="entry name" value="EF_HAND_2"/>
    <property type="match status" value="1"/>
</dbReference>
<dbReference type="InterPro" id="IPR011992">
    <property type="entry name" value="EF-hand-dom_pair"/>
</dbReference>
<evidence type="ECO:0000259" key="3">
    <source>
        <dbReference type="PROSITE" id="PS50222"/>
    </source>
</evidence>
<evidence type="ECO:0000256" key="2">
    <source>
        <dbReference type="ARBA" id="ARBA00022737"/>
    </source>
</evidence>
<dbReference type="Pfam" id="PF13499">
    <property type="entry name" value="EF-hand_7"/>
    <property type="match status" value="1"/>
</dbReference>
<dbReference type="SUPFAM" id="SSF47473">
    <property type="entry name" value="EF-hand"/>
    <property type="match status" value="1"/>
</dbReference>
<dbReference type="EMBL" id="LSSL01002466">
    <property type="protein sequence ID" value="OLY81426.1"/>
    <property type="molecule type" value="Genomic_DNA"/>
</dbReference>
<evidence type="ECO:0000256" key="1">
    <source>
        <dbReference type="ARBA" id="ARBA00022723"/>
    </source>
</evidence>
<keyword evidence="2" id="KW-0677">Repeat</keyword>
<dbReference type="AlphaFoldDB" id="A0A1R0GX01"/>
<dbReference type="OrthoDB" id="26525at2759"/>
<proteinExistence type="predicted"/>
<dbReference type="GO" id="GO:0005509">
    <property type="term" value="F:calcium ion binding"/>
    <property type="evidence" value="ECO:0007669"/>
    <property type="project" value="InterPro"/>
</dbReference>
<organism evidence="4 5">
    <name type="scientific">Smittium mucronatum</name>
    <dbReference type="NCBI Taxonomy" id="133383"/>
    <lineage>
        <taxon>Eukaryota</taxon>
        <taxon>Fungi</taxon>
        <taxon>Fungi incertae sedis</taxon>
        <taxon>Zoopagomycota</taxon>
        <taxon>Kickxellomycotina</taxon>
        <taxon>Harpellomycetes</taxon>
        <taxon>Harpellales</taxon>
        <taxon>Legeriomycetaceae</taxon>
        <taxon>Smittium</taxon>
    </lineage>
</organism>
<dbReference type="InterPro" id="IPR002048">
    <property type="entry name" value="EF_hand_dom"/>
</dbReference>
<accession>A0A1R0GX01</accession>
<dbReference type="PANTHER" id="PTHR46819:SF1">
    <property type="entry name" value="EF-HAND CALCIUM-BINDING DOMAIN-CONTAINING PROTEIN 7"/>
    <property type="match status" value="1"/>
</dbReference>
<dbReference type="PANTHER" id="PTHR46819">
    <property type="entry name" value="EF-HAND CALCIUM-BINDING DOMAIN-CONTAINING PROTEIN 7"/>
    <property type="match status" value="1"/>
</dbReference>
<dbReference type="GO" id="GO:1903569">
    <property type="term" value="P:positive regulation of protein localization to ciliary membrane"/>
    <property type="evidence" value="ECO:0007669"/>
    <property type="project" value="TreeGrafter"/>
</dbReference>
<evidence type="ECO:0000313" key="5">
    <source>
        <dbReference type="Proteomes" id="UP000187455"/>
    </source>
</evidence>
<dbReference type="Gene3D" id="1.10.238.10">
    <property type="entry name" value="EF-hand"/>
    <property type="match status" value="1"/>
</dbReference>
<comment type="caution">
    <text evidence="4">The sequence shown here is derived from an EMBL/GenBank/DDBJ whole genome shotgun (WGS) entry which is preliminary data.</text>
</comment>
<keyword evidence="1" id="KW-0479">Metal-binding</keyword>
<reference evidence="4 5" key="1">
    <citation type="journal article" date="2016" name="Mol. Biol. Evol.">
        <title>Genome-Wide Survey of Gut Fungi (Harpellales) Reveals the First Horizontally Transferred Ubiquitin Gene from a Mosquito Host.</title>
        <authorList>
            <person name="Wang Y."/>
            <person name="White M.M."/>
            <person name="Kvist S."/>
            <person name="Moncalvo J.M."/>
        </authorList>
    </citation>
    <scope>NUCLEOTIDE SEQUENCE [LARGE SCALE GENOMIC DNA]</scope>
    <source>
        <strain evidence="4 5">ALG-7-W6</strain>
    </source>
</reference>
<dbReference type="InterPro" id="IPR052266">
    <property type="entry name" value="Miro-EF-hand_domain"/>
</dbReference>
<keyword evidence="5" id="KW-1185">Reference proteome</keyword>
<name>A0A1R0GX01_9FUNG</name>
<sequence>MPDQNTLSKSAADSSISPIIENKSTAKASENSSLIDSIHSLDISDYAPLVTDDFDITTNLETALKEIFERYDLDCDSLLNDKELDDFAIFTNGEPFSKEEKLEISENLDCSEDGFLTLPGFIQMYSLQTCSGDELETWKDLLKHGYNKDLSLSSK</sequence>
<feature type="domain" description="EF-hand" evidence="3">
    <location>
        <begin position="59"/>
        <end position="94"/>
    </location>
</feature>